<gene>
    <name evidence="2" type="ORF">TVAG_278660</name>
</gene>
<evidence type="ECO:0000313" key="2">
    <source>
        <dbReference type="EMBL" id="EAX90445.1"/>
    </source>
</evidence>
<protein>
    <submittedName>
        <fullName evidence="2">Uncharacterized protein</fullName>
    </submittedName>
</protein>
<proteinExistence type="predicted"/>
<keyword evidence="3" id="KW-1185">Reference proteome</keyword>
<dbReference type="RefSeq" id="XP_001303375.1">
    <property type="nucleotide sequence ID" value="XM_001303374.1"/>
</dbReference>
<reference evidence="2" key="2">
    <citation type="journal article" date="2007" name="Science">
        <title>Draft genome sequence of the sexually transmitted pathogen Trichomonas vaginalis.</title>
        <authorList>
            <person name="Carlton J.M."/>
            <person name="Hirt R.P."/>
            <person name="Silva J.C."/>
            <person name="Delcher A.L."/>
            <person name="Schatz M."/>
            <person name="Zhao Q."/>
            <person name="Wortman J.R."/>
            <person name="Bidwell S.L."/>
            <person name="Alsmark U.C.M."/>
            <person name="Besteiro S."/>
            <person name="Sicheritz-Ponten T."/>
            <person name="Noel C.J."/>
            <person name="Dacks J.B."/>
            <person name="Foster P.G."/>
            <person name="Simillion C."/>
            <person name="Van de Peer Y."/>
            <person name="Miranda-Saavedra D."/>
            <person name="Barton G.J."/>
            <person name="Westrop G.D."/>
            <person name="Mueller S."/>
            <person name="Dessi D."/>
            <person name="Fiori P.L."/>
            <person name="Ren Q."/>
            <person name="Paulsen I."/>
            <person name="Zhang H."/>
            <person name="Bastida-Corcuera F.D."/>
            <person name="Simoes-Barbosa A."/>
            <person name="Brown M.T."/>
            <person name="Hayes R.D."/>
            <person name="Mukherjee M."/>
            <person name="Okumura C.Y."/>
            <person name="Schneider R."/>
            <person name="Smith A.J."/>
            <person name="Vanacova S."/>
            <person name="Villalvazo M."/>
            <person name="Haas B.J."/>
            <person name="Pertea M."/>
            <person name="Feldblyum T.V."/>
            <person name="Utterback T.R."/>
            <person name="Shu C.L."/>
            <person name="Osoegawa K."/>
            <person name="de Jong P.J."/>
            <person name="Hrdy I."/>
            <person name="Horvathova L."/>
            <person name="Zubacova Z."/>
            <person name="Dolezal P."/>
            <person name="Malik S.B."/>
            <person name="Logsdon J.M. Jr."/>
            <person name="Henze K."/>
            <person name="Gupta A."/>
            <person name="Wang C.C."/>
            <person name="Dunne R.L."/>
            <person name="Upcroft J.A."/>
            <person name="Upcroft P."/>
            <person name="White O."/>
            <person name="Salzberg S.L."/>
            <person name="Tang P."/>
            <person name="Chiu C.-H."/>
            <person name="Lee Y.-S."/>
            <person name="Embley T.M."/>
            <person name="Coombs G.H."/>
            <person name="Mottram J.C."/>
            <person name="Tachezy J."/>
            <person name="Fraser-Liggett C.M."/>
            <person name="Johnson P.J."/>
        </authorList>
    </citation>
    <scope>NUCLEOTIDE SEQUENCE [LARGE SCALE GENOMIC DNA]</scope>
    <source>
        <strain evidence="2">G3</strain>
    </source>
</reference>
<sequence length="143" mass="16874">MIPDKLAGEESSSMDTRTFHEDDNDKLDFHQIEINEYIHFIDQTKYLKPFPSEMITKVLTAAINEINNIILEEIITKIIDTIKDKLYFACELQIQSYIELKFGFKKKIKLQKLKANIEEILPDVMIEFLDELQKVHIKFSNHI</sequence>
<evidence type="ECO:0000256" key="1">
    <source>
        <dbReference type="SAM" id="MobiDB-lite"/>
    </source>
</evidence>
<feature type="region of interest" description="Disordered" evidence="1">
    <location>
        <begin position="1"/>
        <end position="20"/>
    </location>
</feature>
<reference evidence="2" key="1">
    <citation type="submission" date="2006-10" db="EMBL/GenBank/DDBJ databases">
        <authorList>
            <person name="Amadeo P."/>
            <person name="Zhao Q."/>
            <person name="Wortman J."/>
            <person name="Fraser-Liggett C."/>
            <person name="Carlton J."/>
        </authorList>
    </citation>
    <scope>NUCLEOTIDE SEQUENCE</scope>
    <source>
        <strain evidence="2">G3</strain>
    </source>
</reference>
<dbReference type="Proteomes" id="UP000001542">
    <property type="component" value="Unassembled WGS sequence"/>
</dbReference>
<dbReference type="InParanoid" id="A2FXB5"/>
<dbReference type="AlphaFoldDB" id="A2FXB5"/>
<dbReference type="EMBL" id="DS114107">
    <property type="protein sequence ID" value="EAX90445.1"/>
    <property type="molecule type" value="Genomic_DNA"/>
</dbReference>
<accession>A2FXB5</accession>
<dbReference type="VEuPathDB" id="TrichDB:TVAG_278660"/>
<dbReference type="KEGG" id="tva:4748130"/>
<evidence type="ECO:0000313" key="3">
    <source>
        <dbReference type="Proteomes" id="UP000001542"/>
    </source>
</evidence>
<organism evidence="2 3">
    <name type="scientific">Trichomonas vaginalis (strain ATCC PRA-98 / G3)</name>
    <dbReference type="NCBI Taxonomy" id="412133"/>
    <lineage>
        <taxon>Eukaryota</taxon>
        <taxon>Metamonada</taxon>
        <taxon>Parabasalia</taxon>
        <taxon>Trichomonadida</taxon>
        <taxon>Trichomonadidae</taxon>
        <taxon>Trichomonas</taxon>
    </lineage>
</organism>
<name>A2FXB5_TRIV3</name>
<dbReference type="VEuPathDB" id="TrichDB:TVAGG3_0103640"/>